<evidence type="ECO:0000256" key="11">
    <source>
        <dbReference type="SAM" id="Phobius"/>
    </source>
</evidence>
<evidence type="ECO:0000313" key="13">
    <source>
        <dbReference type="EMBL" id="SCM74206.1"/>
    </source>
</evidence>
<evidence type="ECO:0000256" key="3">
    <source>
        <dbReference type="ARBA" id="ARBA00022516"/>
    </source>
</evidence>
<dbReference type="GO" id="GO:0005886">
    <property type="term" value="C:plasma membrane"/>
    <property type="evidence" value="ECO:0007669"/>
    <property type="project" value="UniProtKB-SubCell"/>
</dbReference>
<dbReference type="AlphaFoldDB" id="A0A212L9J2"/>
<accession>A0A212L9J2</accession>
<evidence type="ECO:0000256" key="7">
    <source>
        <dbReference type="ARBA" id="ARBA00022985"/>
    </source>
</evidence>
<evidence type="ECO:0000256" key="9">
    <source>
        <dbReference type="ARBA" id="ARBA00023098"/>
    </source>
</evidence>
<keyword evidence="4" id="KW-0997">Cell inner membrane</keyword>
<keyword evidence="5" id="KW-0441">Lipid A biosynthesis</keyword>
<evidence type="ECO:0000256" key="5">
    <source>
        <dbReference type="ARBA" id="ARBA00022556"/>
    </source>
</evidence>
<dbReference type="PANTHER" id="PTHR30561">
    <property type="entry name" value="SMR FAMILY PROTON-DEPENDENT DRUG EFFLUX TRANSPORTER SUGE"/>
    <property type="match status" value="1"/>
</dbReference>
<protein>
    <submittedName>
        <fullName evidence="13">Permeases of the drug/metabolite transporter (DMT) superfamily</fullName>
    </submittedName>
</protein>
<proteinExistence type="predicted"/>
<dbReference type="PANTHER" id="PTHR30561:SF9">
    <property type="entry name" value="4-AMINO-4-DEOXY-L-ARABINOSE-PHOSPHOUNDECAPRENOL FLIPPASE SUBUNIT ARNF-RELATED"/>
    <property type="match status" value="1"/>
</dbReference>
<keyword evidence="2" id="KW-1003">Cell membrane</keyword>
<keyword evidence="8 11" id="KW-1133">Transmembrane helix</keyword>
<organism evidence="13">
    <name type="scientific">uncultured Pleomorphomonas sp</name>
    <dbReference type="NCBI Taxonomy" id="442121"/>
    <lineage>
        <taxon>Bacteria</taxon>
        <taxon>Pseudomonadati</taxon>
        <taxon>Pseudomonadota</taxon>
        <taxon>Alphaproteobacteria</taxon>
        <taxon>Hyphomicrobiales</taxon>
        <taxon>Pleomorphomonadaceae</taxon>
        <taxon>Pleomorphomonas</taxon>
        <taxon>environmental samples</taxon>
    </lineage>
</organism>
<dbReference type="GO" id="GO:0022857">
    <property type="term" value="F:transmembrane transporter activity"/>
    <property type="evidence" value="ECO:0007669"/>
    <property type="project" value="InterPro"/>
</dbReference>
<feature type="transmembrane region" description="Helical" evidence="11">
    <location>
        <begin position="49"/>
        <end position="67"/>
    </location>
</feature>
<dbReference type="EMBL" id="FMJD01000005">
    <property type="protein sequence ID" value="SCM74206.1"/>
    <property type="molecule type" value="Genomic_DNA"/>
</dbReference>
<name>A0A212L9J2_9HYPH</name>
<evidence type="ECO:0000256" key="1">
    <source>
        <dbReference type="ARBA" id="ARBA00004651"/>
    </source>
</evidence>
<keyword evidence="3" id="KW-0444">Lipid biosynthesis</keyword>
<dbReference type="SUPFAM" id="SSF103481">
    <property type="entry name" value="Multidrug resistance efflux transporter EmrE"/>
    <property type="match status" value="1"/>
</dbReference>
<dbReference type="GO" id="GO:0009103">
    <property type="term" value="P:lipopolysaccharide biosynthetic process"/>
    <property type="evidence" value="ECO:0007669"/>
    <property type="project" value="UniProtKB-KW"/>
</dbReference>
<dbReference type="Gene3D" id="1.10.3730.20">
    <property type="match status" value="1"/>
</dbReference>
<evidence type="ECO:0000256" key="2">
    <source>
        <dbReference type="ARBA" id="ARBA00022475"/>
    </source>
</evidence>
<keyword evidence="7" id="KW-0448">Lipopolysaccharide biosynthesis</keyword>
<comment type="subcellular location">
    <subcellularLocation>
        <location evidence="1">Cell membrane</location>
        <topology evidence="1">Multi-pass membrane protein</topology>
    </subcellularLocation>
</comment>
<reference evidence="13" key="1">
    <citation type="submission" date="2016-08" db="EMBL/GenBank/DDBJ databases">
        <authorList>
            <person name="Seilhamer J.J."/>
        </authorList>
    </citation>
    <scope>NUCLEOTIDE SEQUENCE</scope>
    <source>
        <strain evidence="13">86</strain>
    </source>
</reference>
<dbReference type="RefSeq" id="WP_288199686.1">
    <property type="nucleotide sequence ID" value="NZ_LT608334.1"/>
</dbReference>
<dbReference type="InterPro" id="IPR037185">
    <property type="entry name" value="EmrE-like"/>
</dbReference>
<evidence type="ECO:0000259" key="12">
    <source>
        <dbReference type="Pfam" id="PF00892"/>
    </source>
</evidence>
<dbReference type="Pfam" id="PF00892">
    <property type="entry name" value="EamA"/>
    <property type="match status" value="1"/>
</dbReference>
<evidence type="ECO:0000256" key="6">
    <source>
        <dbReference type="ARBA" id="ARBA00022692"/>
    </source>
</evidence>
<keyword evidence="9" id="KW-0443">Lipid metabolism</keyword>
<keyword evidence="10 11" id="KW-0472">Membrane</keyword>
<evidence type="ECO:0000256" key="10">
    <source>
        <dbReference type="ARBA" id="ARBA00023136"/>
    </source>
</evidence>
<sequence>MSRGFCATWLAIPVLNTMQQLFLKLGASDAASSVMGFGWFDRLFASPWFAAAVAAEIVCFVIWMIALAELDLSLAFPLSAASYVFVMLMAWIAFGERLVAREIVGSLVILGGLWCLVTAATSAER</sequence>
<dbReference type="InterPro" id="IPR000620">
    <property type="entry name" value="EamA_dom"/>
</dbReference>
<evidence type="ECO:0000256" key="8">
    <source>
        <dbReference type="ARBA" id="ARBA00022989"/>
    </source>
</evidence>
<gene>
    <name evidence="13" type="ORF">KL86PLE_130129</name>
</gene>
<feature type="transmembrane region" description="Helical" evidence="11">
    <location>
        <begin position="100"/>
        <end position="120"/>
    </location>
</feature>
<feature type="transmembrane region" description="Helical" evidence="11">
    <location>
        <begin position="74"/>
        <end position="94"/>
    </location>
</feature>
<keyword evidence="6 11" id="KW-0812">Transmembrane</keyword>
<dbReference type="InterPro" id="IPR000390">
    <property type="entry name" value="Small_drug/metabolite_transptr"/>
</dbReference>
<evidence type="ECO:0000256" key="4">
    <source>
        <dbReference type="ARBA" id="ARBA00022519"/>
    </source>
</evidence>
<feature type="domain" description="EamA" evidence="12">
    <location>
        <begin position="47"/>
        <end position="117"/>
    </location>
</feature>
<dbReference type="GO" id="GO:0009245">
    <property type="term" value="P:lipid A biosynthetic process"/>
    <property type="evidence" value="ECO:0007669"/>
    <property type="project" value="UniProtKB-KW"/>
</dbReference>